<dbReference type="EMBL" id="FUKR01000032">
    <property type="protein sequence ID" value="SJN26574.1"/>
    <property type="molecule type" value="Genomic_DNA"/>
</dbReference>
<evidence type="ECO:0000313" key="2">
    <source>
        <dbReference type="EMBL" id="SJN26574.1"/>
    </source>
</evidence>
<dbReference type="OrthoDB" id="4802815at2"/>
<proteinExistence type="predicted"/>
<protein>
    <recommendedName>
        <fullName evidence="1">AbiEi antitoxin C-terminal domain-containing protein</fullName>
    </recommendedName>
</protein>
<evidence type="ECO:0000259" key="1">
    <source>
        <dbReference type="Pfam" id="PF09407"/>
    </source>
</evidence>
<feature type="domain" description="AbiEi antitoxin C-terminal" evidence="1">
    <location>
        <begin position="66"/>
        <end position="141"/>
    </location>
</feature>
<reference evidence="3" key="1">
    <citation type="submission" date="2017-02" db="EMBL/GenBank/DDBJ databases">
        <authorList>
            <person name="Dridi B."/>
        </authorList>
    </citation>
    <scope>NUCLEOTIDE SEQUENCE [LARGE SCALE GENOMIC DNA]</scope>
    <source>
        <strain evidence="3">EB411</strain>
    </source>
</reference>
<dbReference type="Pfam" id="PF09407">
    <property type="entry name" value="AbiEi_1"/>
    <property type="match status" value="1"/>
</dbReference>
<name>A0A1R4J3Q2_9MICO</name>
<keyword evidence="3" id="KW-1185">Reference proteome</keyword>
<dbReference type="Proteomes" id="UP000196778">
    <property type="component" value="Unassembled WGS sequence"/>
</dbReference>
<accession>A0A1R4J3Q2</accession>
<dbReference type="AlphaFoldDB" id="A0A1R4J3Q2"/>
<gene>
    <name evidence="2" type="ORF">FM119_05100</name>
</gene>
<evidence type="ECO:0000313" key="3">
    <source>
        <dbReference type="Proteomes" id="UP000196778"/>
    </source>
</evidence>
<sequence length="249" mass="26816">MPSMTSPRPDFPLDGFLPAELSALRNEGCLVDLAVGRYRLIDEPDCAETRARSIADGWSESARRRLVVAGASAAWIHGCTAEPPRADEVISRPEARFRPSGRARMRVSERPVDADQLWSLSSVAVLTPAATILDLALRLDTLSPVHPESLGVLRGRAEHAVALRFMYDRWMGRVGDEVDELLRRTCGARRHAELLGVLSAVAGGAVRVRSTRPALRSVDPGRAGEERSVHVATGAAGVAVTGMPTRSVA</sequence>
<dbReference type="InterPro" id="IPR018547">
    <property type="entry name" value="AbiEi_C"/>
</dbReference>
<organism evidence="2 3">
    <name type="scientific">Mycetocola reblochoni REB411</name>
    <dbReference type="NCBI Taxonomy" id="1255698"/>
    <lineage>
        <taxon>Bacteria</taxon>
        <taxon>Bacillati</taxon>
        <taxon>Actinomycetota</taxon>
        <taxon>Actinomycetes</taxon>
        <taxon>Micrococcales</taxon>
        <taxon>Microbacteriaceae</taxon>
        <taxon>Mycetocola</taxon>
    </lineage>
</organism>